<reference evidence="2 3" key="1">
    <citation type="journal article" date="2012" name="Science">
        <title>The Paleozoic origin of enzymatic lignin decomposition reconstructed from 31 fungal genomes.</title>
        <authorList>
            <person name="Floudas D."/>
            <person name="Binder M."/>
            <person name="Riley R."/>
            <person name="Barry K."/>
            <person name="Blanchette R.A."/>
            <person name="Henrissat B."/>
            <person name="Martinez A.T."/>
            <person name="Otillar R."/>
            <person name="Spatafora J.W."/>
            <person name="Yadav J.S."/>
            <person name="Aerts A."/>
            <person name="Benoit I."/>
            <person name="Boyd A."/>
            <person name="Carlson A."/>
            <person name="Copeland A."/>
            <person name="Coutinho P.M."/>
            <person name="de Vries R.P."/>
            <person name="Ferreira P."/>
            <person name="Findley K."/>
            <person name="Foster B."/>
            <person name="Gaskell J."/>
            <person name="Glotzer D."/>
            <person name="Gorecki P."/>
            <person name="Heitman J."/>
            <person name="Hesse C."/>
            <person name="Hori C."/>
            <person name="Igarashi K."/>
            <person name="Jurgens J.A."/>
            <person name="Kallen N."/>
            <person name="Kersten P."/>
            <person name="Kohler A."/>
            <person name="Kuees U."/>
            <person name="Kumar T.K.A."/>
            <person name="Kuo A."/>
            <person name="LaButti K."/>
            <person name="Larrondo L.F."/>
            <person name="Lindquist E."/>
            <person name="Ling A."/>
            <person name="Lombard V."/>
            <person name="Lucas S."/>
            <person name="Lundell T."/>
            <person name="Martin R."/>
            <person name="McLaughlin D.J."/>
            <person name="Morgenstern I."/>
            <person name="Morin E."/>
            <person name="Murat C."/>
            <person name="Nagy L.G."/>
            <person name="Nolan M."/>
            <person name="Ohm R.A."/>
            <person name="Patyshakuliyeva A."/>
            <person name="Rokas A."/>
            <person name="Ruiz-Duenas F.J."/>
            <person name="Sabat G."/>
            <person name="Salamov A."/>
            <person name="Samejima M."/>
            <person name="Schmutz J."/>
            <person name="Slot J.C."/>
            <person name="St John F."/>
            <person name="Stenlid J."/>
            <person name="Sun H."/>
            <person name="Sun S."/>
            <person name="Syed K."/>
            <person name="Tsang A."/>
            <person name="Wiebenga A."/>
            <person name="Young D."/>
            <person name="Pisabarro A."/>
            <person name="Eastwood D.C."/>
            <person name="Martin F."/>
            <person name="Cullen D."/>
            <person name="Grigoriev I.V."/>
            <person name="Hibbett D.S."/>
        </authorList>
    </citation>
    <scope>NUCLEOTIDE SEQUENCE [LARGE SCALE GENOMIC DNA]</scope>
    <source>
        <strain evidence="2 3">MD-104</strain>
    </source>
</reference>
<name>A0A2H3K061_WOLCO</name>
<sequence length="428" mass="47964">MLAAHSFSKVQVFSRQLPPEIWIVVLSYLIDDRMSLKVCAFVCRAWLSATRPYLLETVRIHNLSTCTEIDASIDTFPDIARYVREPHVGPIEWTDSLSREEYIRDVWSCCLRLLGKLKGIRKLSIDLNSERVDLAPEDIQGQLPALLEGVETLVLKDIACLGGLAALKCILLACSRLSHLYFHQIHFADEVAPYHRYDATANHKEALRTLVWTGWAEYYPSAELLSWLRHGGMNFSPSRLGFKGMTEGTWDLVHAAGDSLEYLSVDLEYSTSRPPTAPAFACNTRLASIDIIRFNPHAHGAEGMLSVLSNIGATNTSMRQLGLSVVGSALTRMSSDASIWREVDSHLARLARSLPALVVTLYFYYCYYVDDHSGKIIELVDNLTLFREARGRLSVCWSATREQYLHAKAVDLKLMCLPDVDPGLLGSL</sequence>
<gene>
    <name evidence="2" type="ORF">WOLCODRAFT_154579</name>
</gene>
<dbReference type="AlphaFoldDB" id="A0A2H3K061"/>
<organism evidence="2 3">
    <name type="scientific">Wolfiporia cocos (strain MD-104)</name>
    <name type="common">Brown rot fungus</name>
    <dbReference type="NCBI Taxonomy" id="742152"/>
    <lineage>
        <taxon>Eukaryota</taxon>
        <taxon>Fungi</taxon>
        <taxon>Dikarya</taxon>
        <taxon>Basidiomycota</taxon>
        <taxon>Agaricomycotina</taxon>
        <taxon>Agaricomycetes</taxon>
        <taxon>Polyporales</taxon>
        <taxon>Phaeolaceae</taxon>
        <taxon>Wolfiporia</taxon>
    </lineage>
</organism>
<dbReference type="InterPro" id="IPR001810">
    <property type="entry name" value="F-box_dom"/>
</dbReference>
<proteinExistence type="predicted"/>
<feature type="domain" description="F-box" evidence="1">
    <location>
        <begin position="16"/>
        <end position="54"/>
    </location>
</feature>
<dbReference type="SUPFAM" id="SSF81383">
    <property type="entry name" value="F-box domain"/>
    <property type="match status" value="1"/>
</dbReference>
<dbReference type="InterPro" id="IPR036047">
    <property type="entry name" value="F-box-like_dom_sf"/>
</dbReference>
<dbReference type="Proteomes" id="UP000218811">
    <property type="component" value="Unassembled WGS sequence"/>
</dbReference>
<evidence type="ECO:0000313" key="2">
    <source>
        <dbReference type="EMBL" id="PCH44539.1"/>
    </source>
</evidence>
<dbReference type="Pfam" id="PF12937">
    <property type="entry name" value="F-box-like"/>
    <property type="match status" value="1"/>
</dbReference>
<accession>A0A2H3K061</accession>
<protein>
    <recommendedName>
        <fullName evidence="1">F-box domain-containing protein</fullName>
    </recommendedName>
</protein>
<dbReference type="EMBL" id="KB468157">
    <property type="protein sequence ID" value="PCH44539.1"/>
    <property type="molecule type" value="Genomic_DNA"/>
</dbReference>
<evidence type="ECO:0000313" key="3">
    <source>
        <dbReference type="Proteomes" id="UP000218811"/>
    </source>
</evidence>
<dbReference type="CDD" id="cd09917">
    <property type="entry name" value="F-box_SF"/>
    <property type="match status" value="1"/>
</dbReference>
<keyword evidence="3" id="KW-1185">Reference proteome</keyword>
<evidence type="ECO:0000259" key="1">
    <source>
        <dbReference type="Pfam" id="PF12937"/>
    </source>
</evidence>